<dbReference type="AlphaFoldDB" id="A0AAV4WE61"/>
<protein>
    <submittedName>
        <fullName evidence="2">Uncharacterized protein</fullName>
    </submittedName>
</protein>
<name>A0AAV4WE61_CAEEX</name>
<reference evidence="2 3" key="1">
    <citation type="submission" date="2021-06" db="EMBL/GenBank/DDBJ databases">
        <title>Caerostris extrusa draft genome.</title>
        <authorList>
            <person name="Kono N."/>
            <person name="Arakawa K."/>
        </authorList>
    </citation>
    <scope>NUCLEOTIDE SEQUENCE [LARGE SCALE GENOMIC DNA]</scope>
</reference>
<gene>
    <name evidence="2" type="ORF">CEXT_128531</name>
</gene>
<dbReference type="EMBL" id="BPLR01016086">
    <property type="protein sequence ID" value="GIY81141.1"/>
    <property type="molecule type" value="Genomic_DNA"/>
</dbReference>
<evidence type="ECO:0000313" key="2">
    <source>
        <dbReference type="EMBL" id="GIY81141.1"/>
    </source>
</evidence>
<evidence type="ECO:0000256" key="1">
    <source>
        <dbReference type="SAM" id="MobiDB-lite"/>
    </source>
</evidence>
<proteinExistence type="predicted"/>
<feature type="region of interest" description="Disordered" evidence="1">
    <location>
        <begin position="1"/>
        <end position="38"/>
    </location>
</feature>
<sequence length="117" mass="13198">MKTPHRSTDTPTALRQRGVDPANYPPGRQTRHKSKAGPAFLGRQFSIRETTEEFFRIILGGLIYQANNNGMLPSRNSSNTPFINQTVSSTLFVHHQRLFEVTLPPGPFGAHRFRIIP</sequence>
<comment type="caution">
    <text evidence="2">The sequence shown here is derived from an EMBL/GenBank/DDBJ whole genome shotgun (WGS) entry which is preliminary data.</text>
</comment>
<accession>A0AAV4WE61</accession>
<evidence type="ECO:0000313" key="3">
    <source>
        <dbReference type="Proteomes" id="UP001054945"/>
    </source>
</evidence>
<keyword evidence="3" id="KW-1185">Reference proteome</keyword>
<organism evidence="2 3">
    <name type="scientific">Caerostris extrusa</name>
    <name type="common">Bark spider</name>
    <name type="synonym">Caerostris bankana</name>
    <dbReference type="NCBI Taxonomy" id="172846"/>
    <lineage>
        <taxon>Eukaryota</taxon>
        <taxon>Metazoa</taxon>
        <taxon>Ecdysozoa</taxon>
        <taxon>Arthropoda</taxon>
        <taxon>Chelicerata</taxon>
        <taxon>Arachnida</taxon>
        <taxon>Araneae</taxon>
        <taxon>Araneomorphae</taxon>
        <taxon>Entelegynae</taxon>
        <taxon>Araneoidea</taxon>
        <taxon>Araneidae</taxon>
        <taxon>Caerostris</taxon>
    </lineage>
</organism>
<dbReference type="Proteomes" id="UP001054945">
    <property type="component" value="Unassembled WGS sequence"/>
</dbReference>